<reference evidence="4" key="2">
    <citation type="submission" date="2020-05" db="UniProtKB">
        <authorList>
            <consortium name="EnsemblMetazoa"/>
        </authorList>
    </citation>
    <scope>IDENTIFICATION</scope>
    <source>
        <strain evidence="4">FAR1</strain>
    </source>
</reference>
<feature type="compositionally biased region" description="Polar residues" evidence="2">
    <location>
        <begin position="735"/>
        <end position="744"/>
    </location>
</feature>
<dbReference type="VEuPathDB" id="VectorBase:AFAF013427"/>
<feature type="region of interest" description="Disordered" evidence="2">
    <location>
        <begin position="1428"/>
        <end position="1699"/>
    </location>
</feature>
<feature type="region of interest" description="Disordered" evidence="2">
    <location>
        <begin position="1231"/>
        <end position="1255"/>
    </location>
</feature>
<feature type="region of interest" description="Disordered" evidence="2">
    <location>
        <begin position="1271"/>
        <end position="1290"/>
    </location>
</feature>
<dbReference type="EnsemblMetazoa" id="AFAF013427-RA">
    <property type="protein sequence ID" value="AFAF013427-PA"/>
    <property type="gene ID" value="AFAF013427"/>
</dbReference>
<reference evidence="5" key="1">
    <citation type="submission" date="2014-01" db="EMBL/GenBank/DDBJ databases">
        <title>The Genome Sequence of Anopheles farauti FAR1 (V2).</title>
        <authorList>
            <consortium name="The Broad Institute Genomics Platform"/>
            <person name="Neafsey D.E."/>
            <person name="Besansky N."/>
            <person name="Howell P."/>
            <person name="Walton C."/>
            <person name="Young S.K."/>
            <person name="Zeng Q."/>
            <person name="Gargeya S."/>
            <person name="Fitzgerald M."/>
            <person name="Haas B."/>
            <person name="Abouelleil A."/>
            <person name="Allen A.W."/>
            <person name="Alvarado L."/>
            <person name="Arachchi H.M."/>
            <person name="Berlin A.M."/>
            <person name="Chapman S.B."/>
            <person name="Gainer-Dewar J."/>
            <person name="Goldberg J."/>
            <person name="Griggs A."/>
            <person name="Gujja S."/>
            <person name="Hansen M."/>
            <person name="Howarth C."/>
            <person name="Imamovic A."/>
            <person name="Ireland A."/>
            <person name="Larimer J."/>
            <person name="McCowan C."/>
            <person name="Murphy C."/>
            <person name="Pearson M."/>
            <person name="Poon T.W."/>
            <person name="Priest M."/>
            <person name="Roberts A."/>
            <person name="Saif S."/>
            <person name="Shea T."/>
            <person name="Sisk P."/>
            <person name="Sykes S."/>
            <person name="Wortman J."/>
            <person name="Nusbaum C."/>
            <person name="Birren B."/>
        </authorList>
    </citation>
    <scope>NUCLEOTIDE SEQUENCE [LARGE SCALE GENOMIC DNA]</scope>
    <source>
        <strain evidence="5">FAR1</strain>
    </source>
</reference>
<feature type="region of interest" description="Disordered" evidence="2">
    <location>
        <begin position="1321"/>
        <end position="1357"/>
    </location>
</feature>
<dbReference type="Proteomes" id="UP000075886">
    <property type="component" value="Unassembled WGS sequence"/>
</dbReference>
<dbReference type="SMART" id="SM01203">
    <property type="entry name" value="DUF3585"/>
    <property type="match status" value="1"/>
</dbReference>
<feature type="compositionally biased region" description="Polar residues" evidence="2">
    <location>
        <begin position="137"/>
        <end position="146"/>
    </location>
</feature>
<feature type="region of interest" description="Disordered" evidence="2">
    <location>
        <begin position="225"/>
        <end position="298"/>
    </location>
</feature>
<feature type="region of interest" description="Disordered" evidence="2">
    <location>
        <begin position="1394"/>
        <end position="1413"/>
    </location>
</feature>
<feature type="compositionally biased region" description="Polar residues" evidence="2">
    <location>
        <begin position="1"/>
        <end position="18"/>
    </location>
</feature>
<feature type="region of interest" description="Disordered" evidence="2">
    <location>
        <begin position="1010"/>
        <end position="1066"/>
    </location>
</feature>
<feature type="compositionally biased region" description="Polar residues" evidence="2">
    <location>
        <begin position="682"/>
        <end position="692"/>
    </location>
</feature>
<organism evidence="4 5">
    <name type="scientific">Anopheles farauti</name>
    <dbReference type="NCBI Taxonomy" id="69004"/>
    <lineage>
        <taxon>Eukaryota</taxon>
        <taxon>Metazoa</taxon>
        <taxon>Ecdysozoa</taxon>
        <taxon>Arthropoda</taxon>
        <taxon>Hexapoda</taxon>
        <taxon>Insecta</taxon>
        <taxon>Pterygota</taxon>
        <taxon>Neoptera</taxon>
        <taxon>Endopterygota</taxon>
        <taxon>Diptera</taxon>
        <taxon>Nematocera</taxon>
        <taxon>Culicoidea</taxon>
        <taxon>Culicidae</taxon>
        <taxon>Anophelinae</taxon>
        <taxon>Anopheles</taxon>
    </lineage>
</organism>
<evidence type="ECO:0000259" key="3">
    <source>
        <dbReference type="PROSITE" id="PS51848"/>
    </source>
</evidence>
<feature type="coiled-coil region" evidence="1">
    <location>
        <begin position="1702"/>
        <end position="1733"/>
    </location>
</feature>
<evidence type="ECO:0000313" key="4">
    <source>
        <dbReference type="EnsemblMetazoa" id="AFAF013427-PA"/>
    </source>
</evidence>
<feature type="compositionally biased region" description="Basic and acidic residues" evidence="2">
    <location>
        <begin position="230"/>
        <end position="242"/>
    </location>
</feature>
<feature type="region of interest" description="Disordered" evidence="2">
    <location>
        <begin position="385"/>
        <end position="509"/>
    </location>
</feature>
<feature type="compositionally biased region" description="Basic and acidic residues" evidence="2">
    <location>
        <begin position="1599"/>
        <end position="1608"/>
    </location>
</feature>
<feature type="compositionally biased region" description="Low complexity" evidence="2">
    <location>
        <begin position="1018"/>
        <end position="1028"/>
    </location>
</feature>
<dbReference type="PANTHER" id="PTHR23167:SF54">
    <property type="entry name" value="[F-ACTIN]-MONOOXYGENASE MICAL"/>
    <property type="match status" value="1"/>
</dbReference>
<feature type="compositionally biased region" description="Acidic residues" evidence="2">
    <location>
        <begin position="725"/>
        <end position="734"/>
    </location>
</feature>
<feature type="domain" description="BMERB" evidence="3">
    <location>
        <begin position="1703"/>
        <end position="1837"/>
    </location>
</feature>
<name>A0A182QMY4_9DIPT</name>
<feature type="region of interest" description="Disordered" evidence="2">
    <location>
        <begin position="681"/>
        <end position="749"/>
    </location>
</feature>
<proteinExistence type="predicted"/>
<feature type="compositionally biased region" description="Basic and acidic residues" evidence="2">
    <location>
        <begin position="1032"/>
        <end position="1048"/>
    </location>
</feature>
<keyword evidence="5" id="KW-1185">Reference proteome</keyword>
<dbReference type="EMBL" id="AXCN02002008">
    <property type="status" value="NOT_ANNOTATED_CDS"/>
    <property type="molecule type" value="Genomic_DNA"/>
</dbReference>
<feature type="compositionally biased region" description="Basic residues" evidence="2">
    <location>
        <begin position="1518"/>
        <end position="1530"/>
    </location>
</feature>
<feature type="compositionally biased region" description="Basic and acidic residues" evidence="2">
    <location>
        <begin position="394"/>
        <end position="412"/>
    </location>
</feature>
<keyword evidence="1" id="KW-0175">Coiled coil</keyword>
<protein>
    <recommendedName>
        <fullName evidence="3">BMERB domain-containing protein</fullName>
    </recommendedName>
</protein>
<feature type="region of interest" description="Disordered" evidence="2">
    <location>
        <begin position="137"/>
        <end position="170"/>
    </location>
</feature>
<dbReference type="InterPro" id="IPR050540">
    <property type="entry name" value="F-actin_Monoox_Mical"/>
</dbReference>
<feature type="compositionally biased region" description="Polar residues" evidence="2">
    <location>
        <begin position="246"/>
        <end position="257"/>
    </location>
</feature>
<dbReference type="PANTHER" id="PTHR23167">
    <property type="entry name" value="CALPONIN HOMOLOGY DOMAIN-CONTAINING PROTEIN DDB_G0272472-RELATED"/>
    <property type="match status" value="1"/>
</dbReference>
<feature type="compositionally biased region" description="Low complexity" evidence="2">
    <location>
        <begin position="487"/>
        <end position="509"/>
    </location>
</feature>
<feature type="compositionally biased region" description="Low complexity" evidence="2">
    <location>
        <begin position="1278"/>
        <end position="1289"/>
    </location>
</feature>
<evidence type="ECO:0000256" key="2">
    <source>
        <dbReference type="SAM" id="MobiDB-lite"/>
    </source>
</evidence>
<feature type="compositionally biased region" description="Low complexity" evidence="2">
    <location>
        <begin position="419"/>
        <end position="438"/>
    </location>
</feature>
<sequence length="1876" mass="202834">MVSQEGASDSEVNSTEISTDSEFDDEQPHRVPPTFHLEFKPLVEVDPTIKLVQNRAPLAVPRPGDYVLSKTASTEGIASKKSLELKKKYLLGEGTTGLGILKSGSASALDSKFKSFHSNITECQKLLNPAAQISPTTLAKSNSTAGQPPAIVSRDGEPPQSMQPANDTEKENLYEGKRPAIGNGLGSSNGALLGAGGNKRSSLVESINTTLVENKLNEIKSNDSLVGAATKEEQKLEHDNGRMKSHQQQPDNESLSNGHDERTKPRHNNIINNNNSNTSNHKNNSNNNNNNNDDEDDGNEMIEIIDLVTPEKVKHAVAPTATQRELGGGNETGAQPELKYITSMKHAYIDLTTDSPNCDRSLVETTLDFSIAAMKINGERSAVNSAAGAGIDSNENKIERDATNGGEQREKPTGGGLDQSGSPSEQHQQQQLQSQRQAQGEEGCHETTLQVPNVPWNKEEEEIESDSISESGSHSSDVSGDGGGSSGSSSSSSATSGGDGTGSSTSSVEDIPHFILDSTTSPETQPDERFVPRLEVRDATGELMQIDSLMIIDGRYIGDPEDLKLMERLPPDTQIAAEILQAEMNQDSIGTVVEDGAGGPGIGDGGAEEYATTPTQLEGTRMDDVADETVEVTAETAEQRSSLSDFVSRRNPGFKFDARNENKIDTLKNLPFVLDAAEQRPKQLNLQQTKPRTPTAAEVETDAERTPLAPEAPVTQQLAVPADPADSDSQDDTEVTTQNNLTETELSDWAADDAVSENFVDLEFALNSNKGTIRRNHRTRHGRLHGGHGQAKKLPQSGGSSNGEAMVPRTVPTHTGATEDGIIRNLALEDIEFMDTGSEEESCIETYSTTNRTMLKNRGYVEIMDPHVESKRVAYPPPSHHAYQHNHRHHAAQPKLVEAINKQIAASSRVDYIDQGAYLLTADEAKTPMNEEPSTKITFSALAAAHGLKLAGEPDIEEDSLLILSQGVGTTNSTATTEESEAVTVVAPATQAGSYLDSTDVSLLACKTAGGGDGSSSGRGSVASFSSSHQPPVHEKKSEESSRERKISLESLSTGKRSSLERKDVRKDSLKSIEDIGYEKYVKRLQQKIQQISNARDSLEVKKGKRKSSKGGGGGDADESEWQEPAAPMGKRKSSKGGGDYDDSEVQEIASPKLVADRGSPVPVGDVTQLPLAAGSVVDATIAHTVEPPKSVEKKIEEITKERVKQKDLIHDLVMDKLQTKKQLNAEKRLNRSRNRNNVLVGQSNGGGSHACSPSATVDVGVTELRNGSGLLEQDRVPQQQPARALPAATTNSASDVGAYKEIISTSTPAAYHQQMFVTPRTGAHQAPHGADGEPPLTTEQLREEARSRARLKSNQDLGLSPEDRLLLLRKKYHITLRGLTDDDEVDLCGRNKSDDVKCKDQQQQQQQQQRTKLITSKSVNDVSMLNMQQQQQQQSGVSPYHHHHHHLPHQYHPHHRQQPGLLYTAVDPTSVPHGGSPPKKLNDYISDPNLVHSGGGLEQDDDVGGGGTAGDGSGVRLRTRGKRKDRERRKSIIEMVSEFFNGRKKTDGGGGSKDASPTKDRSNQQLGVNGGGAQTEPAMPATSSSTGGGFLRFKISPKLKDKSKTKESSPYGGRYASEDCLNSNASNGSPTNANASSSSPSRPTLGDPNSYTPIGRKEAEELEPPPIPPLPLHYERSDDEGGAINESKNELKKMRAMSKTSRQAELKRLRIAQEIQREQEEIDVKIKDLETRGVAIEKELRGESETLTKPPAVNLGASDEGLVKEWLEIMSSITRLKVRDDELSIRQQELQLEHRHAQLKEELNMRLSYGKLDKNSSDVAAEGAILNEMLEIVAKRQALRPSPDVKANAAAVAAVTGGLTQPNMATTRLVKDTDI</sequence>
<feature type="compositionally biased region" description="Low complexity" evidence="2">
    <location>
        <begin position="1623"/>
        <end position="1644"/>
    </location>
</feature>
<dbReference type="Pfam" id="PF12130">
    <property type="entry name" value="bMERB_dom"/>
    <property type="match status" value="1"/>
</dbReference>
<accession>A0A182QMY4</accession>
<feature type="region of interest" description="Disordered" evidence="2">
    <location>
        <begin position="1096"/>
        <end position="1144"/>
    </location>
</feature>
<feature type="compositionally biased region" description="Low complexity" evidence="2">
    <location>
        <begin position="468"/>
        <end position="479"/>
    </location>
</feature>
<feature type="region of interest" description="Disordered" evidence="2">
    <location>
        <begin position="1"/>
        <end position="32"/>
    </location>
</feature>
<dbReference type="PROSITE" id="PS51848">
    <property type="entry name" value="BMERB"/>
    <property type="match status" value="1"/>
</dbReference>
<feature type="compositionally biased region" description="Basic residues" evidence="2">
    <location>
        <begin position="1441"/>
        <end position="1458"/>
    </location>
</feature>
<feature type="compositionally biased region" description="Gly residues" evidence="2">
    <location>
        <begin position="1505"/>
        <end position="1514"/>
    </location>
</feature>
<dbReference type="STRING" id="69004.A0A182QMY4"/>
<feature type="compositionally biased region" description="Low complexity" evidence="2">
    <location>
        <begin position="268"/>
        <end position="291"/>
    </location>
</feature>
<feature type="region of interest" description="Disordered" evidence="2">
    <location>
        <begin position="780"/>
        <end position="816"/>
    </location>
</feature>
<evidence type="ECO:0000313" key="5">
    <source>
        <dbReference type="Proteomes" id="UP000075886"/>
    </source>
</evidence>
<dbReference type="InterPro" id="IPR022735">
    <property type="entry name" value="bMERB_dom"/>
</dbReference>
<evidence type="ECO:0000256" key="1">
    <source>
        <dbReference type="SAM" id="Coils"/>
    </source>
</evidence>